<evidence type="ECO:0000313" key="2">
    <source>
        <dbReference type="EMBL" id="CAF3834012.1"/>
    </source>
</evidence>
<dbReference type="Gene3D" id="2.130.10.130">
    <property type="entry name" value="Integrin alpha, N-terminal"/>
    <property type="match status" value="2"/>
</dbReference>
<dbReference type="SUPFAM" id="SSF69318">
    <property type="entry name" value="Integrin alpha N-terminal domain"/>
    <property type="match status" value="2"/>
</dbReference>
<dbReference type="Gene3D" id="2.30.30.100">
    <property type="match status" value="2"/>
</dbReference>
<dbReference type="PANTHER" id="PTHR46580">
    <property type="entry name" value="SENSOR KINASE-RELATED"/>
    <property type="match status" value="1"/>
</dbReference>
<sequence length="504" mass="54514">MLLGFGNDYLKNRVAYSTGAFSMCVAVGDFNNDTCLNVVVANYDNNTVSVLLGYGNGSFRSQVTYSTGDKPLGITVGDFNNNTRPGVMIVNNEERTVSVLLRYDRVMKNEITFAPSVGAHWRSVAVFDFNKDDLVDVVVANDGANSIGVLLGYGNESYGASLYFAPVTVGLGELDNDGHSEIAVAYDNCDYIDILVQYHTGAFPQRMTYITDTWPESVAVGNFNNDHRLDIIVISTFCHTVDILVGNGNGTCTSQTSYSTRLLPISVTVGDFNNDNRLDIVVANYGDDTVSRFIQSDNGTYKSNIAIANHDDNTISVLLGYGDDSFTHQMAYSSGSIPITVVTGDFNSDTRLDLVITNGQKKLLTGSSPIAVAVDDFNSGNILDIVVANYDSGNVGGFLWCGSSSFLSQETFPTGSQSRPKTTAVGVFNNHTFVDIIVANYGMNNMGIVLGYGNGSFANVKLFSMRYESLPFFVSVDDFNGDRKLDFAVANEGSDSLEIFLQTG</sequence>
<proteinExistence type="predicted"/>
<evidence type="ECO:0000313" key="3">
    <source>
        <dbReference type="Proteomes" id="UP000663842"/>
    </source>
</evidence>
<dbReference type="InterPro" id="IPR013517">
    <property type="entry name" value="FG-GAP"/>
</dbReference>
<protein>
    <recommendedName>
        <fullName evidence="4">VCBS repeat-containing protein</fullName>
    </recommendedName>
</protein>
<accession>A0A819DG82</accession>
<evidence type="ECO:0008006" key="4">
    <source>
        <dbReference type="Google" id="ProtNLM"/>
    </source>
</evidence>
<dbReference type="Pfam" id="PF13517">
    <property type="entry name" value="FG-GAP_3"/>
    <property type="match status" value="2"/>
</dbReference>
<dbReference type="AlphaFoldDB" id="A0A819DG82"/>
<comment type="caution">
    <text evidence="2">The sequence shown here is derived from an EMBL/GenBank/DDBJ whole genome shotgun (WGS) entry which is preliminary data.</text>
</comment>
<organism evidence="2 3">
    <name type="scientific">Rotaria magnacalcarata</name>
    <dbReference type="NCBI Taxonomy" id="392030"/>
    <lineage>
        <taxon>Eukaryota</taxon>
        <taxon>Metazoa</taxon>
        <taxon>Spiralia</taxon>
        <taxon>Gnathifera</taxon>
        <taxon>Rotifera</taxon>
        <taxon>Eurotatoria</taxon>
        <taxon>Bdelloidea</taxon>
        <taxon>Philodinida</taxon>
        <taxon>Philodinidae</taxon>
        <taxon>Rotaria</taxon>
    </lineage>
</organism>
<evidence type="ECO:0000256" key="1">
    <source>
        <dbReference type="ARBA" id="ARBA00022729"/>
    </source>
</evidence>
<dbReference type="EMBL" id="CAJOBF010000547">
    <property type="protein sequence ID" value="CAF3834012.1"/>
    <property type="molecule type" value="Genomic_DNA"/>
</dbReference>
<gene>
    <name evidence="2" type="ORF">UXM345_LOCUS6786</name>
</gene>
<dbReference type="PANTHER" id="PTHR46580:SF4">
    <property type="entry name" value="ATP_GTP-BINDING PROTEIN"/>
    <property type="match status" value="1"/>
</dbReference>
<dbReference type="InterPro" id="IPR028994">
    <property type="entry name" value="Integrin_alpha_N"/>
</dbReference>
<reference evidence="2" key="1">
    <citation type="submission" date="2021-02" db="EMBL/GenBank/DDBJ databases">
        <authorList>
            <person name="Nowell W R."/>
        </authorList>
    </citation>
    <scope>NUCLEOTIDE SEQUENCE</scope>
</reference>
<name>A0A819DG82_9BILA</name>
<keyword evidence="1" id="KW-0732">Signal</keyword>
<dbReference type="Proteomes" id="UP000663842">
    <property type="component" value="Unassembled WGS sequence"/>
</dbReference>